<dbReference type="Proteomes" id="UP000712600">
    <property type="component" value="Unassembled WGS sequence"/>
</dbReference>
<proteinExistence type="predicted"/>
<protein>
    <submittedName>
        <fullName evidence="1">Uncharacterized protein</fullName>
    </submittedName>
</protein>
<sequence length="69" mass="7870">MLMMLLMMIKSPVPGLLKTGLERSHVFNLVLHNVDKQDSLIHIPNRPSPFTRQGAKLMRRNSVGFFLPV</sequence>
<name>A0A8S9MRG1_BRACR</name>
<reference evidence="1" key="1">
    <citation type="submission" date="2019-12" db="EMBL/GenBank/DDBJ databases">
        <title>Genome sequencing and annotation of Brassica cretica.</title>
        <authorList>
            <person name="Studholme D.J."/>
            <person name="Sarris P."/>
        </authorList>
    </citation>
    <scope>NUCLEOTIDE SEQUENCE</scope>
    <source>
        <strain evidence="1">PFS-109/04</strain>
        <tissue evidence="1">Leaf</tissue>
    </source>
</reference>
<comment type="caution">
    <text evidence="1">The sequence shown here is derived from an EMBL/GenBank/DDBJ whole genome shotgun (WGS) entry which is preliminary data.</text>
</comment>
<dbReference type="AlphaFoldDB" id="A0A8S9MRG1"/>
<organism evidence="1 2">
    <name type="scientific">Brassica cretica</name>
    <name type="common">Mustard</name>
    <dbReference type="NCBI Taxonomy" id="69181"/>
    <lineage>
        <taxon>Eukaryota</taxon>
        <taxon>Viridiplantae</taxon>
        <taxon>Streptophyta</taxon>
        <taxon>Embryophyta</taxon>
        <taxon>Tracheophyta</taxon>
        <taxon>Spermatophyta</taxon>
        <taxon>Magnoliopsida</taxon>
        <taxon>eudicotyledons</taxon>
        <taxon>Gunneridae</taxon>
        <taxon>Pentapetalae</taxon>
        <taxon>rosids</taxon>
        <taxon>malvids</taxon>
        <taxon>Brassicales</taxon>
        <taxon>Brassicaceae</taxon>
        <taxon>Brassiceae</taxon>
        <taxon>Brassica</taxon>
    </lineage>
</organism>
<evidence type="ECO:0000313" key="2">
    <source>
        <dbReference type="Proteomes" id="UP000712600"/>
    </source>
</evidence>
<accession>A0A8S9MRG1</accession>
<evidence type="ECO:0000313" key="1">
    <source>
        <dbReference type="EMBL" id="KAF3486525.1"/>
    </source>
</evidence>
<gene>
    <name evidence="1" type="ORF">F2Q69_00056947</name>
</gene>
<dbReference type="EMBL" id="QGKX02002183">
    <property type="protein sequence ID" value="KAF3486525.1"/>
    <property type="molecule type" value="Genomic_DNA"/>
</dbReference>